<evidence type="ECO:0000313" key="5">
    <source>
        <dbReference type="EMBL" id="JAG85732.1"/>
    </source>
</evidence>
<feature type="domain" description="K Homology" evidence="4">
    <location>
        <begin position="98"/>
        <end position="171"/>
    </location>
</feature>
<sequence length="408" mass="43891">MAGSNSSEYETSESEEERYSSSSAEEENDNNGRNTRNRKNSRDNGTDRNVKKDKDNDNEGGRKNRKDNGSVSRKRARDDDEYEGEEETRAKRAARASSDVVFRIVVPSREIGKVIGKQGAKIKQLREETGARIKIADPVTPLEERVIIISSKAEEKEEKSAAEHALIRIVTVILEDSGGSTTTTKAGSRHVGPNMMRLLIAGSQAGSLIGMSGNTIKEIRKDSGASVQIMPQNHLPLCASASGTDRLVQISGEVSQVLKALEHIGVTLREHPPKEVISMRPSYYLAPGSANRMMLLPQSVMPGYSMQPGKFGSMYGRSGGKAAGGASNTSGDYGLPKVSMEITIPSSVVGGLIGRGGSNISEIRAASGATVKITGEKDVETRTVYFEGTAEQVEIAQTLVNSFINIQS</sequence>
<dbReference type="EMBL" id="GCHU01024866">
    <property type="protein sequence ID" value="JAG85732.1"/>
    <property type="molecule type" value="Transcribed_RNA"/>
</dbReference>
<evidence type="ECO:0000256" key="1">
    <source>
        <dbReference type="ARBA" id="ARBA00022737"/>
    </source>
</evidence>
<organism evidence="5">
    <name type="scientific">Wollemia nobilis</name>
    <dbReference type="NCBI Taxonomy" id="56998"/>
    <lineage>
        <taxon>Eukaryota</taxon>
        <taxon>Viridiplantae</taxon>
        <taxon>Streptophyta</taxon>
        <taxon>Embryophyta</taxon>
        <taxon>Tracheophyta</taxon>
        <taxon>Spermatophyta</taxon>
        <taxon>Pinopsida</taxon>
        <taxon>Pinidae</taxon>
        <taxon>Conifers II</taxon>
        <taxon>Araucariales</taxon>
        <taxon>Araucariaceae</taxon>
        <taxon>Wollemia</taxon>
    </lineage>
</organism>
<keyword evidence="1" id="KW-0677">Repeat</keyword>
<accession>A0A0C9S1P1</accession>
<dbReference type="PROSITE" id="PS50084">
    <property type="entry name" value="KH_TYPE_1"/>
    <property type="match status" value="3"/>
</dbReference>
<dbReference type="AlphaFoldDB" id="A0A0C9S1P1"/>
<evidence type="ECO:0000256" key="2">
    <source>
        <dbReference type="PROSITE-ProRule" id="PRU00117"/>
    </source>
</evidence>
<evidence type="ECO:0000259" key="4">
    <source>
        <dbReference type="SMART" id="SM00322"/>
    </source>
</evidence>
<feature type="region of interest" description="Disordered" evidence="3">
    <location>
        <begin position="1"/>
        <end position="97"/>
    </location>
</feature>
<dbReference type="Gene3D" id="3.30.1370.10">
    <property type="entry name" value="K Homology domain, type 1"/>
    <property type="match status" value="3"/>
</dbReference>
<evidence type="ECO:0000256" key="3">
    <source>
        <dbReference type="SAM" id="MobiDB-lite"/>
    </source>
</evidence>
<keyword evidence="2" id="KW-0694">RNA-binding</keyword>
<feature type="domain" description="K Homology" evidence="4">
    <location>
        <begin position="336"/>
        <end position="405"/>
    </location>
</feature>
<reference evidence="5" key="1">
    <citation type="submission" date="2015-02" db="EMBL/GenBank/DDBJ databases">
        <title>A transcriptome of Wollemia nobilis - a relic of Gondwana.</title>
        <authorList>
            <person name="Chia J.Y."/>
            <person name="Leong Y.S."/>
            <person name="Abdul Karim S."/>
            <person name="Wan Azmi N."/>
            <person name="Hercus R."/>
            <person name="Croft L."/>
        </authorList>
    </citation>
    <scope>NUCLEOTIDE SEQUENCE</scope>
    <source>
        <strain evidence="5">MaeBrown</strain>
        <tissue evidence="5">Leaf</tissue>
    </source>
</reference>
<dbReference type="InterPro" id="IPR004087">
    <property type="entry name" value="KH_dom"/>
</dbReference>
<feature type="domain" description="K Homology" evidence="4">
    <location>
        <begin position="192"/>
        <end position="269"/>
    </location>
</feature>
<proteinExistence type="predicted"/>
<dbReference type="PANTHER" id="PTHR10288">
    <property type="entry name" value="KH DOMAIN CONTAINING RNA BINDING PROTEIN"/>
    <property type="match status" value="1"/>
</dbReference>
<protein>
    <submittedName>
        <fullName evidence="5">TSA: Wollemia nobilis Ref_Wollemi_Transcript_25054_1622 transcribed RNA sequence</fullName>
    </submittedName>
</protein>
<dbReference type="Pfam" id="PF00013">
    <property type="entry name" value="KH_1"/>
    <property type="match status" value="3"/>
</dbReference>
<dbReference type="GO" id="GO:0003723">
    <property type="term" value="F:RNA binding"/>
    <property type="evidence" value="ECO:0007669"/>
    <property type="project" value="UniProtKB-UniRule"/>
</dbReference>
<dbReference type="CDD" id="cd22460">
    <property type="entry name" value="KH-I_PEPPER_rpt2_like"/>
    <property type="match status" value="1"/>
</dbReference>
<dbReference type="InterPro" id="IPR004088">
    <property type="entry name" value="KH_dom_type_1"/>
</dbReference>
<dbReference type="InterPro" id="IPR036612">
    <property type="entry name" value="KH_dom_type_1_sf"/>
</dbReference>
<dbReference type="SUPFAM" id="SSF54791">
    <property type="entry name" value="Eukaryotic type KH-domain (KH-domain type I)"/>
    <property type="match status" value="3"/>
</dbReference>
<dbReference type="SMART" id="SM00322">
    <property type="entry name" value="KH"/>
    <property type="match status" value="3"/>
</dbReference>
<feature type="compositionally biased region" description="Basic and acidic residues" evidence="3">
    <location>
        <begin position="40"/>
        <end position="68"/>
    </location>
</feature>
<name>A0A0C9S1P1_9CONI</name>